<evidence type="ECO:0000313" key="2">
    <source>
        <dbReference type="Proteomes" id="UP000266673"/>
    </source>
</evidence>
<reference evidence="1 2" key="1">
    <citation type="submission" date="2018-06" db="EMBL/GenBank/DDBJ databases">
        <title>Comparative genomics reveals the genomic features of Rhizophagus irregularis, R. cerebriforme, R. diaphanum and Gigaspora rosea, and their symbiotic lifestyle signature.</title>
        <authorList>
            <person name="Morin E."/>
            <person name="San Clemente H."/>
            <person name="Chen E.C.H."/>
            <person name="De La Providencia I."/>
            <person name="Hainaut M."/>
            <person name="Kuo A."/>
            <person name="Kohler A."/>
            <person name="Murat C."/>
            <person name="Tang N."/>
            <person name="Roy S."/>
            <person name="Loubradou J."/>
            <person name="Henrissat B."/>
            <person name="Grigoriev I.V."/>
            <person name="Corradi N."/>
            <person name="Roux C."/>
            <person name="Martin F.M."/>
        </authorList>
    </citation>
    <scope>NUCLEOTIDE SEQUENCE [LARGE SCALE GENOMIC DNA]</scope>
    <source>
        <strain evidence="1 2">DAOM 194757</strain>
    </source>
</reference>
<accession>A0A397U2C0</accession>
<proteinExistence type="predicted"/>
<protein>
    <submittedName>
        <fullName evidence="1">Uncharacterized protein</fullName>
    </submittedName>
</protein>
<gene>
    <name evidence="1" type="ORF">C2G38_2120818</name>
</gene>
<comment type="caution">
    <text evidence="1">The sequence shown here is derived from an EMBL/GenBank/DDBJ whole genome shotgun (WGS) entry which is preliminary data.</text>
</comment>
<dbReference type="EMBL" id="QKWP01002196">
    <property type="protein sequence ID" value="RIB04370.1"/>
    <property type="molecule type" value="Genomic_DNA"/>
</dbReference>
<sequence>MHIHYSIIRQPLPIHTINSSMNLPPLCTIVFLIIQRHSSTPITSFLVLRSRH</sequence>
<name>A0A397U2C0_9GLOM</name>
<organism evidence="1 2">
    <name type="scientific">Gigaspora rosea</name>
    <dbReference type="NCBI Taxonomy" id="44941"/>
    <lineage>
        <taxon>Eukaryota</taxon>
        <taxon>Fungi</taxon>
        <taxon>Fungi incertae sedis</taxon>
        <taxon>Mucoromycota</taxon>
        <taxon>Glomeromycotina</taxon>
        <taxon>Glomeromycetes</taxon>
        <taxon>Diversisporales</taxon>
        <taxon>Gigasporaceae</taxon>
        <taxon>Gigaspora</taxon>
    </lineage>
</organism>
<dbReference type="Proteomes" id="UP000266673">
    <property type="component" value="Unassembled WGS sequence"/>
</dbReference>
<dbReference type="AlphaFoldDB" id="A0A397U2C0"/>
<evidence type="ECO:0000313" key="1">
    <source>
        <dbReference type="EMBL" id="RIB04370.1"/>
    </source>
</evidence>
<keyword evidence="2" id="KW-1185">Reference proteome</keyword>